<reference evidence="2 3" key="1">
    <citation type="submission" date="2024-09" db="EMBL/GenBank/DDBJ databases">
        <title>Chromosome-scale assembly of Riccia sorocarpa.</title>
        <authorList>
            <person name="Paukszto L."/>
        </authorList>
    </citation>
    <scope>NUCLEOTIDE SEQUENCE [LARGE SCALE GENOMIC DNA]</scope>
    <source>
        <strain evidence="2">LP-2024</strain>
        <tissue evidence="2">Aerial parts of the thallus</tissue>
    </source>
</reference>
<protein>
    <recommendedName>
        <fullName evidence="1">Reverse transcriptase domain-containing protein</fullName>
    </recommendedName>
</protein>
<gene>
    <name evidence="2" type="ORF">R1sor_024881</name>
</gene>
<evidence type="ECO:0000313" key="3">
    <source>
        <dbReference type="Proteomes" id="UP001633002"/>
    </source>
</evidence>
<dbReference type="InterPro" id="IPR000477">
    <property type="entry name" value="RT_dom"/>
</dbReference>
<evidence type="ECO:0000313" key="2">
    <source>
        <dbReference type="EMBL" id="KAL3681925.1"/>
    </source>
</evidence>
<organism evidence="2 3">
    <name type="scientific">Riccia sorocarpa</name>
    <dbReference type="NCBI Taxonomy" id="122646"/>
    <lineage>
        <taxon>Eukaryota</taxon>
        <taxon>Viridiplantae</taxon>
        <taxon>Streptophyta</taxon>
        <taxon>Embryophyta</taxon>
        <taxon>Marchantiophyta</taxon>
        <taxon>Marchantiopsida</taxon>
        <taxon>Marchantiidae</taxon>
        <taxon>Marchantiales</taxon>
        <taxon>Ricciaceae</taxon>
        <taxon>Riccia</taxon>
    </lineage>
</organism>
<name>A0ABD3GUY9_9MARC</name>
<keyword evidence="3" id="KW-1185">Reference proteome</keyword>
<dbReference type="Pfam" id="PF00078">
    <property type="entry name" value="RVT_1"/>
    <property type="match status" value="1"/>
</dbReference>
<feature type="domain" description="Reverse transcriptase" evidence="1">
    <location>
        <begin position="73"/>
        <end position="155"/>
    </location>
</feature>
<dbReference type="Proteomes" id="UP001633002">
    <property type="component" value="Unassembled WGS sequence"/>
</dbReference>
<evidence type="ECO:0000259" key="1">
    <source>
        <dbReference type="Pfam" id="PF00078"/>
    </source>
</evidence>
<accession>A0ABD3GUY9</accession>
<proteinExistence type="predicted"/>
<dbReference type="EMBL" id="JBJQOH010000007">
    <property type="protein sequence ID" value="KAL3681925.1"/>
    <property type="molecule type" value="Genomic_DNA"/>
</dbReference>
<sequence length="167" mass="19998">MMTKLHRYYTQLYKKQGMSEDSMRRRREILELQENMEIWTESKPDVLDFIDFFWSTNMLSWKQQSGIIKLILKEGDSQLVKNWRPLMLLNVDYRLISKLMANRMREIMDSVVDKQQNGFIQGRRIADSVLNFLTCQEWAEKSKQPAIFVKLEIKKPTIGWILNIYGQ</sequence>
<dbReference type="PANTHER" id="PTHR31635:SF196">
    <property type="entry name" value="REVERSE TRANSCRIPTASE DOMAIN-CONTAINING PROTEIN-RELATED"/>
    <property type="match status" value="1"/>
</dbReference>
<dbReference type="PANTHER" id="PTHR31635">
    <property type="entry name" value="REVERSE TRANSCRIPTASE DOMAIN-CONTAINING PROTEIN-RELATED"/>
    <property type="match status" value="1"/>
</dbReference>
<comment type="caution">
    <text evidence="2">The sequence shown here is derived from an EMBL/GenBank/DDBJ whole genome shotgun (WGS) entry which is preliminary data.</text>
</comment>
<dbReference type="AlphaFoldDB" id="A0ABD3GUY9"/>